<evidence type="ECO:0000313" key="2">
    <source>
        <dbReference type="EMBL" id="PXY43618.1"/>
    </source>
</evidence>
<keyword evidence="3" id="KW-1185">Reference proteome</keyword>
<evidence type="ECO:0000259" key="1">
    <source>
        <dbReference type="Pfam" id="PF12867"/>
    </source>
</evidence>
<feature type="domain" description="DinB-like" evidence="1">
    <location>
        <begin position="14"/>
        <end position="159"/>
    </location>
</feature>
<dbReference type="OrthoDB" id="679284at2"/>
<protein>
    <submittedName>
        <fullName evidence="2">DinB family protein</fullName>
    </submittedName>
</protein>
<dbReference type="RefSeq" id="WP_110348161.1">
    <property type="nucleotide sequence ID" value="NZ_QJHL01000005.1"/>
</dbReference>
<dbReference type="Pfam" id="PF12867">
    <property type="entry name" value="DinB_2"/>
    <property type="match status" value="1"/>
</dbReference>
<organism evidence="2 3">
    <name type="scientific">Flavobacterium hydrophilum</name>
    <dbReference type="NCBI Taxonomy" id="2211445"/>
    <lineage>
        <taxon>Bacteria</taxon>
        <taxon>Pseudomonadati</taxon>
        <taxon>Bacteroidota</taxon>
        <taxon>Flavobacteriia</taxon>
        <taxon>Flavobacteriales</taxon>
        <taxon>Flavobacteriaceae</taxon>
        <taxon>Flavobacterium</taxon>
    </lineage>
</organism>
<accession>A0A2V4BX65</accession>
<gene>
    <name evidence="2" type="ORF">DMB68_18710</name>
</gene>
<dbReference type="EMBL" id="QJHL01000005">
    <property type="protein sequence ID" value="PXY43618.1"/>
    <property type="molecule type" value="Genomic_DNA"/>
</dbReference>
<dbReference type="AlphaFoldDB" id="A0A2V4BX65"/>
<dbReference type="Gene3D" id="1.20.120.450">
    <property type="entry name" value="dinb family like domain"/>
    <property type="match status" value="1"/>
</dbReference>
<evidence type="ECO:0000313" key="3">
    <source>
        <dbReference type="Proteomes" id="UP000247681"/>
    </source>
</evidence>
<name>A0A2V4BX65_9FLAO</name>
<reference evidence="2 3" key="1">
    <citation type="submission" date="2018-05" db="EMBL/GenBank/DDBJ databases">
        <title>Flavobacterium sp. strain IMCC34758, incomplete genome.</title>
        <authorList>
            <person name="Joung Y."/>
        </authorList>
    </citation>
    <scope>NUCLEOTIDE SEQUENCE [LARGE SCALE GENOMIC DNA]</scope>
    <source>
        <strain evidence="2 3">IMCC34758</strain>
    </source>
</reference>
<dbReference type="InterPro" id="IPR034660">
    <property type="entry name" value="DinB/YfiT-like"/>
</dbReference>
<dbReference type="Proteomes" id="UP000247681">
    <property type="component" value="Unassembled WGS sequence"/>
</dbReference>
<proteinExistence type="predicted"/>
<dbReference type="InterPro" id="IPR024775">
    <property type="entry name" value="DinB-like"/>
</dbReference>
<comment type="caution">
    <text evidence="2">The sequence shown here is derived from an EMBL/GenBank/DDBJ whole genome shotgun (WGS) entry which is preliminary data.</text>
</comment>
<dbReference type="SUPFAM" id="SSF109854">
    <property type="entry name" value="DinB/YfiT-like putative metalloenzymes"/>
    <property type="match status" value="1"/>
</dbReference>
<sequence length="169" mass="19534">MTTELQANIVGTFKKLNEIVLKFSETGFNTIPSQGRWTAGQTAQHIILACSGFPKLFKGRTEKTTRKPDEYIKQLKSIFLDFNTKMDSPEFLKPEITDYNKNSLTLKLLTIESDLLLAAETYDVTLTCLDFELPGFEKFTILEWINFALIHTQRHTKQLNDIYRYTNNL</sequence>